<reference evidence="2" key="2">
    <citation type="submission" date="2025-05" db="UniProtKB">
        <authorList>
            <consortium name="EnsemblMetazoa"/>
        </authorList>
    </citation>
    <scope>IDENTIFICATION</scope>
    <source>
        <strain evidence="2">Foshan</strain>
    </source>
</reference>
<proteinExistence type="predicted"/>
<dbReference type="PANTHER" id="PTHR47331">
    <property type="entry name" value="PHD-TYPE DOMAIN-CONTAINING PROTEIN"/>
    <property type="match status" value="1"/>
</dbReference>
<feature type="domain" description="DUF5641" evidence="1">
    <location>
        <begin position="121"/>
        <end position="213"/>
    </location>
</feature>
<dbReference type="InterPro" id="IPR040676">
    <property type="entry name" value="DUF5641"/>
</dbReference>
<dbReference type="GeneID" id="134286826"/>
<organism evidence="2 3">
    <name type="scientific">Aedes albopictus</name>
    <name type="common">Asian tiger mosquito</name>
    <name type="synonym">Stegomyia albopicta</name>
    <dbReference type="NCBI Taxonomy" id="7160"/>
    <lineage>
        <taxon>Eukaryota</taxon>
        <taxon>Metazoa</taxon>
        <taxon>Ecdysozoa</taxon>
        <taxon>Arthropoda</taxon>
        <taxon>Hexapoda</taxon>
        <taxon>Insecta</taxon>
        <taxon>Pterygota</taxon>
        <taxon>Neoptera</taxon>
        <taxon>Endopterygota</taxon>
        <taxon>Diptera</taxon>
        <taxon>Nematocera</taxon>
        <taxon>Culicoidea</taxon>
        <taxon>Culicidae</taxon>
        <taxon>Culicinae</taxon>
        <taxon>Aedini</taxon>
        <taxon>Aedes</taxon>
        <taxon>Stegomyia</taxon>
    </lineage>
</organism>
<evidence type="ECO:0000313" key="3">
    <source>
        <dbReference type="Proteomes" id="UP000069940"/>
    </source>
</evidence>
<name>A0ABM1ZHV5_AEDAL</name>
<dbReference type="RefSeq" id="XP_062704492.1">
    <property type="nucleotide sequence ID" value="XM_062848508.1"/>
</dbReference>
<dbReference type="Gene3D" id="3.30.420.10">
    <property type="entry name" value="Ribonuclease H-like superfamily/Ribonuclease H"/>
    <property type="match status" value="1"/>
</dbReference>
<dbReference type="SUPFAM" id="SSF53098">
    <property type="entry name" value="Ribonuclease H-like"/>
    <property type="match status" value="1"/>
</dbReference>
<evidence type="ECO:0000313" key="2">
    <source>
        <dbReference type="EnsemblMetazoa" id="AALFPA23_018669.P27390"/>
    </source>
</evidence>
<reference evidence="3" key="1">
    <citation type="journal article" date="2015" name="Proc. Natl. Acad. Sci. U.S.A.">
        <title>Genome sequence of the Asian Tiger mosquito, Aedes albopictus, reveals insights into its biology, genetics, and evolution.</title>
        <authorList>
            <person name="Chen X.G."/>
            <person name="Jiang X."/>
            <person name="Gu J."/>
            <person name="Xu M."/>
            <person name="Wu Y."/>
            <person name="Deng Y."/>
            <person name="Zhang C."/>
            <person name="Bonizzoni M."/>
            <person name="Dermauw W."/>
            <person name="Vontas J."/>
            <person name="Armbruster P."/>
            <person name="Huang X."/>
            <person name="Yang Y."/>
            <person name="Zhang H."/>
            <person name="He W."/>
            <person name="Peng H."/>
            <person name="Liu Y."/>
            <person name="Wu K."/>
            <person name="Chen J."/>
            <person name="Lirakis M."/>
            <person name="Topalis P."/>
            <person name="Van Leeuwen T."/>
            <person name="Hall A.B."/>
            <person name="Jiang X."/>
            <person name="Thorpe C."/>
            <person name="Mueller R.L."/>
            <person name="Sun C."/>
            <person name="Waterhouse R.M."/>
            <person name="Yan G."/>
            <person name="Tu Z.J."/>
            <person name="Fang X."/>
            <person name="James A.A."/>
        </authorList>
    </citation>
    <scope>NUCLEOTIDE SEQUENCE [LARGE SCALE GENOMIC DNA]</scope>
    <source>
        <strain evidence="3">Foshan</strain>
    </source>
</reference>
<dbReference type="PANTHER" id="PTHR47331:SF1">
    <property type="entry name" value="GAG-LIKE PROTEIN"/>
    <property type="match status" value="1"/>
</dbReference>
<protein>
    <recommendedName>
        <fullName evidence="1">DUF5641 domain-containing protein</fullName>
    </recommendedName>
</protein>
<keyword evidence="3" id="KW-1185">Reference proteome</keyword>
<dbReference type="EnsemblMetazoa" id="AALFPA23_018669.R27390">
    <property type="protein sequence ID" value="AALFPA23_018669.P27390"/>
    <property type="gene ID" value="AALFPA23_018669"/>
</dbReference>
<dbReference type="Pfam" id="PF18701">
    <property type="entry name" value="DUF5641"/>
    <property type="match status" value="1"/>
</dbReference>
<dbReference type="InterPro" id="IPR036397">
    <property type="entry name" value="RNaseH_sf"/>
</dbReference>
<sequence length="234" mass="26882">MYDMFQSQQLKTKLDDFCAKSAIEWHLIPPSAPHFGGLWEAGVRSAKYHLKRITGTANMNFEEYTTVLARIEALLNSRPITALSEDPSDISPVTPGHFLVSRPLTDIAEPDQTERKETTLSRWQRQSQMVQHFWARWSNDYITTMQNRNKWHKPFPVKPGQLVIIREDNQPPMNWKLGRIEQVFPGLDGLVRVADVRSGGKLVRRPIAKLCLLPVDDNVVQPDDDLHEDENDSE</sequence>
<dbReference type="Proteomes" id="UP000069940">
    <property type="component" value="Unassembled WGS sequence"/>
</dbReference>
<accession>A0ABM1ZHV5</accession>
<dbReference type="InterPro" id="IPR012337">
    <property type="entry name" value="RNaseH-like_sf"/>
</dbReference>
<evidence type="ECO:0000259" key="1">
    <source>
        <dbReference type="Pfam" id="PF18701"/>
    </source>
</evidence>